<organism evidence="1 2">
    <name type="scientific">Vibrio rotiferianus</name>
    <dbReference type="NCBI Taxonomy" id="190895"/>
    <lineage>
        <taxon>Bacteria</taxon>
        <taxon>Pseudomonadati</taxon>
        <taxon>Pseudomonadota</taxon>
        <taxon>Gammaproteobacteria</taxon>
        <taxon>Vibrionales</taxon>
        <taxon>Vibrionaceae</taxon>
        <taxon>Vibrio</taxon>
    </lineage>
</organism>
<evidence type="ECO:0000313" key="2">
    <source>
        <dbReference type="Proteomes" id="UP000315115"/>
    </source>
</evidence>
<sequence length="231" mass="26310">MSTNLITESWGYIGKIPSKGDFIKEGLPSEFVSQFHDWQQAVLAVSKEQLNETWVELFLNAPIWHFALDQNYIGDATYIGTLIPSVDAAGRYFHFSVVRPVRGRAIDYWESRDWTQTTERLALEVLGDEFQFDKWHHNLKETGEGLESIEPTSYIAELLDPSTANAVFRFSELFGQRVLLNHMLATVGNHPCFWWTEGAQAVESSMVITSGLPSIGQFSAMLDGNWKQWGW</sequence>
<dbReference type="RefSeq" id="WP_045388948.1">
    <property type="nucleotide sequence ID" value="NZ_AP019799.1"/>
</dbReference>
<dbReference type="NCBIfam" id="TIGR03373">
    <property type="entry name" value="VI_minor_4"/>
    <property type="match status" value="1"/>
</dbReference>
<name>A0A510IAI7_9VIBR</name>
<dbReference type="InterPro" id="IPR017748">
    <property type="entry name" value="TagF"/>
</dbReference>
<dbReference type="Pfam" id="PF09867">
    <property type="entry name" value="TagF_N"/>
    <property type="match status" value="1"/>
</dbReference>
<dbReference type="Gene3D" id="3.40.1730.10">
    <property type="entry name" value="pa0076 domain"/>
    <property type="match status" value="1"/>
</dbReference>
<dbReference type="PIRSF" id="PIRSF029287">
    <property type="entry name" value="UCP029287"/>
    <property type="match status" value="1"/>
</dbReference>
<dbReference type="InterPro" id="IPR038225">
    <property type="entry name" value="TagF_sf"/>
</dbReference>
<proteinExistence type="predicted"/>
<dbReference type="EMBL" id="AP019799">
    <property type="protein sequence ID" value="BBL90773.1"/>
    <property type="molecule type" value="Genomic_DNA"/>
</dbReference>
<protein>
    <submittedName>
        <fullName evidence="1">Type VI secretion-associated protein</fullName>
    </submittedName>
</protein>
<dbReference type="AlphaFoldDB" id="A0A510IAI7"/>
<gene>
    <name evidence="1" type="ORF">VroAM7_34260</name>
</gene>
<dbReference type="Proteomes" id="UP000315115">
    <property type="component" value="Chromosome 2"/>
</dbReference>
<reference evidence="2" key="1">
    <citation type="submission" date="2019-07" db="EMBL/GenBank/DDBJ databases">
        <title>Complete Genome Sequences of Vibrion rotiferianus strain AM7.</title>
        <authorList>
            <person name="Miyazaki K."/>
            <person name="Wiseschart A."/>
            <person name="Pootanakit K."/>
            <person name="Ishimori K."/>
            <person name="Kitahara K."/>
        </authorList>
    </citation>
    <scope>NUCLEOTIDE SEQUENCE [LARGE SCALE GENOMIC DNA]</scope>
    <source>
        <strain evidence="2">AM7</strain>
    </source>
</reference>
<evidence type="ECO:0000313" key="1">
    <source>
        <dbReference type="EMBL" id="BBL90773.1"/>
    </source>
</evidence>
<accession>A0A510IAI7</accession>